<dbReference type="EMBL" id="JBANQN010000004">
    <property type="protein sequence ID" value="KAK6791341.1"/>
    <property type="molecule type" value="Genomic_DNA"/>
</dbReference>
<name>A0AAN8TTH9_SOLBU</name>
<evidence type="ECO:0000313" key="2">
    <source>
        <dbReference type="Proteomes" id="UP001371456"/>
    </source>
</evidence>
<evidence type="ECO:0000313" key="1">
    <source>
        <dbReference type="EMBL" id="KAK6791341.1"/>
    </source>
</evidence>
<proteinExistence type="predicted"/>
<comment type="caution">
    <text evidence="1">The sequence shown here is derived from an EMBL/GenBank/DDBJ whole genome shotgun (WGS) entry which is preliminary data.</text>
</comment>
<sequence>MISVLYIIRGQYAASTKEFMIPSLNLSKYSMMLCSMIKCASSFAQLRTENKVFYDELEA</sequence>
<gene>
    <name evidence="1" type="ORF">RDI58_010422</name>
</gene>
<dbReference type="AlphaFoldDB" id="A0AAN8TTH9"/>
<accession>A0AAN8TTH9</accession>
<organism evidence="1 2">
    <name type="scientific">Solanum bulbocastanum</name>
    <name type="common">Wild potato</name>
    <dbReference type="NCBI Taxonomy" id="147425"/>
    <lineage>
        <taxon>Eukaryota</taxon>
        <taxon>Viridiplantae</taxon>
        <taxon>Streptophyta</taxon>
        <taxon>Embryophyta</taxon>
        <taxon>Tracheophyta</taxon>
        <taxon>Spermatophyta</taxon>
        <taxon>Magnoliopsida</taxon>
        <taxon>eudicotyledons</taxon>
        <taxon>Gunneridae</taxon>
        <taxon>Pentapetalae</taxon>
        <taxon>asterids</taxon>
        <taxon>lamiids</taxon>
        <taxon>Solanales</taxon>
        <taxon>Solanaceae</taxon>
        <taxon>Solanoideae</taxon>
        <taxon>Solaneae</taxon>
        <taxon>Solanum</taxon>
    </lineage>
</organism>
<dbReference type="Proteomes" id="UP001371456">
    <property type="component" value="Unassembled WGS sequence"/>
</dbReference>
<reference evidence="1 2" key="1">
    <citation type="submission" date="2024-02" db="EMBL/GenBank/DDBJ databases">
        <title>de novo genome assembly of Solanum bulbocastanum strain 11H21.</title>
        <authorList>
            <person name="Hosaka A.J."/>
        </authorList>
    </citation>
    <scope>NUCLEOTIDE SEQUENCE [LARGE SCALE GENOMIC DNA]</scope>
    <source>
        <tissue evidence="1">Young leaves</tissue>
    </source>
</reference>
<keyword evidence="2" id="KW-1185">Reference proteome</keyword>
<protein>
    <submittedName>
        <fullName evidence="1">Uncharacterized protein</fullName>
    </submittedName>
</protein>